<dbReference type="Gene3D" id="2.40.50.100">
    <property type="match status" value="1"/>
</dbReference>
<dbReference type="Pfam" id="PF25954">
    <property type="entry name" value="Beta-barrel_RND_2"/>
    <property type="match status" value="1"/>
</dbReference>
<dbReference type="Gene3D" id="1.10.287.470">
    <property type="entry name" value="Helix hairpin bin"/>
    <property type="match status" value="1"/>
</dbReference>
<dbReference type="KEGG" id="span:AWL63_06560"/>
<dbReference type="SUPFAM" id="SSF111369">
    <property type="entry name" value="HlyD-like secretion proteins"/>
    <property type="match status" value="1"/>
</dbReference>
<dbReference type="InterPro" id="IPR058792">
    <property type="entry name" value="Beta-barrel_RND_2"/>
</dbReference>
<name>A0A1B3Z8D4_9SPHN</name>
<dbReference type="InterPro" id="IPR058627">
    <property type="entry name" value="MdtA-like_C"/>
</dbReference>
<organism evidence="5 6">
    <name type="scientific">Sphingomonas panacis</name>
    <dbReference type="NCBI Taxonomy" id="1560345"/>
    <lineage>
        <taxon>Bacteria</taxon>
        <taxon>Pseudomonadati</taxon>
        <taxon>Pseudomonadota</taxon>
        <taxon>Alphaproteobacteria</taxon>
        <taxon>Sphingomonadales</taxon>
        <taxon>Sphingomonadaceae</taxon>
        <taxon>Sphingomonas</taxon>
    </lineage>
</organism>
<dbReference type="EMBL" id="CP014168">
    <property type="protein sequence ID" value="AOH83682.1"/>
    <property type="molecule type" value="Genomic_DNA"/>
</dbReference>
<sequence length="396" mass="41316">MNYETPLLDNDGTLALPAPEAERGYRRTLMIGAVIAIVAVLGLGWWWMHSHPAAAPVAVEQMPSVTVSAPGRSDVAEIVSATGTLAAKRDMPVGVAGEGGMITRVLVEPGQWVGKGQVLATIDRAVQTQTGASLAAQVRAARADAGIAQSNYDRALALVDRGFISKADLEQKAATRDAAFARVKVAQATLDEQLARNGRLDIRAPEAGLILARGVEAGQIVGAGTGTLFRMAERGEMEMRAQLSEGDLAAIHVGSPATVRPVGSSVSYTGSVWQISPVIDPQTRQGIARIALRYDPALRPGGFAAAEIGGGSTSAPQLPNSAIQSDDRGNFVYVLDANDKVVRRDVKVGEVSDSGVAISEGLNGTERVVLSAGAFLAPGQKVKPILQKPLSPKPRG</sequence>
<dbReference type="Proteomes" id="UP000094256">
    <property type="component" value="Chromosome"/>
</dbReference>
<dbReference type="STRING" id="1560345.AWL63_06560"/>
<dbReference type="NCBIfam" id="TIGR01730">
    <property type="entry name" value="RND_mfp"/>
    <property type="match status" value="1"/>
</dbReference>
<dbReference type="AlphaFoldDB" id="A0A1B3Z8D4"/>
<dbReference type="RefSeq" id="WP_069204250.1">
    <property type="nucleotide sequence ID" value="NZ_CP014168.1"/>
</dbReference>
<dbReference type="InterPro" id="IPR006143">
    <property type="entry name" value="RND_pump_MFP"/>
</dbReference>
<keyword evidence="2" id="KW-0812">Transmembrane</keyword>
<keyword evidence="2" id="KW-0472">Membrane</keyword>
<comment type="similarity">
    <text evidence="1">Belongs to the membrane fusion protein (MFP) (TC 8.A.1) family.</text>
</comment>
<proteinExistence type="inferred from homology"/>
<dbReference type="PANTHER" id="PTHR30469:SF15">
    <property type="entry name" value="HLYD FAMILY OF SECRETION PROTEINS"/>
    <property type="match status" value="1"/>
</dbReference>
<feature type="transmembrane region" description="Helical" evidence="2">
    <location>
        <begin position="29"/>
        <end position="48"/>
    </location>
</feature>
<protein>
    <submittedName>
        <fullName evidence="5">Efflux transporter periplasmic adaptor subunit</fullName>
    </submittedName>
</protein>
<dbReference type="Gene3D" id="2.40.30.170">
    <property type="match status" value="1"/>
</dbReference>
<evidence type="ECO:0000256" key="2">
    <source>
        <dbReference type="SAM" id="Phobius"/>
    </source>
</evidence>
<feature type="domain" description="Multidrug resistance protein MdtA-like C-terminal permuted SH3" evidence="4">
    <location>
        <begin position="319"/>
        <end position="371"/>
    </location>
</feature>
<evidence type="ECO:0000259" key="3">
    <source>
        <dbReference type="Pfam" id="PF25954"/>
    </source>
</evidence>
<evidence type="ECO:0000313" key="6">
    <source>
        <dbReference type="Proteomes" id="UP000094256"/>
    </source>
</evidence>
<reference evidence="5 6" key="1">
    <citation type="submission" date="2016-01" db="EMBL/GenBank/DDBJ databases">
        <title>Complete genome and mega plasmid sequence of Sphingomonas panacis DCY99 elicits systemic resistance in rice to Xanthomonas oryzae.</title>
        <authorList>
            <person name="Kim Y.J."/>
            <person name="Yang D.C."/>
            <person name="Sing P."/>
        </authorList>
    </citation>
    <scope>NUCLEOTIDE SEQUENCE [LARGE SCALE GENOMIC DNA]</scope>
    <source>
        <strain evidence="5 6">DCY99</strain>
    </source>
</reference>
<dbReference type="GO" id="GO:0015562">
    <property type="term" value="F:efflux transmembrane transporter activity"/>
    <property type="evidence" value="ECO:0007669"/>
    <property type="project" value="TreeGrafter"/>
</dbReference>
<evidence type="ECO:0000313" key="5">
    <source>
        <dbReference type="EMBL" id="AOH83682.1"/>
    </source>
</evidence>
<evidence type="ECO:0000259" key="4">
    <source>
        <dbReference type="Pfam" id="PF25967"/>
    </source>
</evidence>
<accession>A0A1B3Z8D4</accession>
<evidence type="ECO:0000256" key="1">
    <source>
        <dbReference type="ARBA" id="ARBA00009477"/>
    </source>
</evidence>
<keyword evidence="6" id="KW-1185">Reference proteome</keyword>
<feature type="domain" description="CusB-like beta-barrel" evidence="3">
    <location>
        <begin position="241"/>
        <end position="309"/>
    </location>
</feature>
<keyword evidence="2" id="KW-1133">Transmembrane helix</keyword>
<dbReference type="GO" id="GO:1990281">
    <property type="term" value="C:efflux pump complex"/>
    <property type="evidence" value="ECO:0007669"/>
    <property type="project" value="TreeGrafter"/>
</dbReference>
<gene>
    <name evidence="5" type="ORF">AWL63_06560</name>
</gene>
<dbReference type="PANTHER" id="PTHR30469">
    <property type="entry name" value="MULTIDRUG RESISTANCE PROTEIN MDTA"/>
    <property type="match status" value="1"/>
</dbReference>
<dbReference type="Pfam" id="PF25967">
    <property type="entry name" value="RND-MFP_C"/>
    <property type="match status" value="1"/>
</dbReference>
<dbReference type="Gene3D" id="2.40.420.20">
    <property type="match status" value="1"/>
</dbReference>
<dbReference type="OrthoDB" id="7422354at2"/>